<sequence length="91" mass="10905">MTREQLAAEARRAGRNAVHNLKWMREYPNRYEPDKRSEMEAYLLKMIQFARYEIENARRPGRTSERSRVRELLFSILSLRKYLSKGDMPIG</sequence>
<gene>
    <name evidence="1" type="ORF">I8J29_24645</name>
</gene>
<comment type="caution">
    <text evidence="1">The sequence shown here is derived from an EMBL/GenBank/DDBJ whole genome shotgun (WGS) entry which is preliminary data.</text>
</comment>
<proteinExistence type="predicted"/>
<name>A0ABS3WGC9_9BACL</name>
<evidence type="ECO:0000313" key="2">
    <source>
        <dbReference type="Proteomes" id="UP000670947"/>
    </source>
</evidence>
<organism evidence="1 2">
    <name type="scientific">Paenibacillus artemisiicola</name>
    <dbReference type="NCBI Taxonomy" id="1172618"/>
    <lineage>
        <taxon>Bacteria</taxon>
        <taxon>Bacillati</taxon>
        <taxon>Bacillota</taxon>
        <taxon>Bacilli</taxon>
        <taxon>Bacillales</taxon>
        <taxon>Paenibacillaceae</taxon>
        <taxon>Paenibacillus</taxon>
    </lineage>
</organism>
<dbReference type="Proteomes" id="UP000670947">
    <property type="component" value="Unassembled WGS sequence"/>
</dbReference>
<accession>A0ABS3WGC9</accession>
<dbReference type="EMBL" id="JAGGDJ010000032">
    <property type="protein sequence ID" value="MBO7747379.1"/>
    <property type="molecule type" value="Genomic_DNA"/>
</dbReference>
<keyword evidence="2" id="KW-1185">Reference proteome</keyword>
<reference evidence="1 2" key="1">
    <citation type="submission" date="2021-03" db="EMBL/GenBank/DDBJ databases">
        <title>Paenibacillus artemisicola MWE-103 whole genome sequence.</title>
        <authorList>
            <person name="Ham Y.J."/>
        </authorList>
    </citation>
    <scope>NUCLEOTIDE SEQUENCE [LARGE SCALE GENOMIC DNA]</scope>
    <source>
        <strain evidence="1 2">MWE-103</strain>
    </source>
</reference>
<protein>
    <submittedName>
        <fullName evidence="1">Uncharacterized protein</fullName>
    </submittedName>
</protein>
<evidence type="ECO:0000313" key="1">
    <source>
        <dbReference type="EMBL" id="MBO7747379.1"/>
    </source>
</evidence>
<dbReference type="RefSeq" id="WP_208850082.1">
    <property type="nucleotide sequence ID" value="NZ_JAGGDJ010000032.1"/>
</dbReference>